<evidence type="ECO:0000313" key="1">
    <source>
        <dbReference type="EMBL" id="PWN50677.1"/>
    </source>
</evidence>
<sequence>MLGRRRPLSSPLLRLVLFLSSLLLLLASTARSQAYRGPHYGANRRILKSSIKALTFYQGKQTAYRRTSPLAQLTCLGKPCSRYQPDVVQCVSVGDDQWKCTADLPPSIRMGRVEVSCEGWDHADDDYILKDSCALEYTLLPSYGPDEDSRGHYHWRTDNFLDPIVQAIFWIIKDAGGKGRFALGR</sequence>
<reference evidence="1 2" key="1">
    <citation type="journal article" date="2018" name="Mol. Biol. Evol.">
        <title>Broad Genomic Sampling Reveals a Smut Pathogenic Ancestry of the Fungal Clade Ustilaginomycotina.</title>
        <authorList>
            <person name="Kijpornyongpan T."/>
            <person name="Mondo S.J."/>
            <person name="Barry K."/>
            <person name="Sandor L."/>
            <person name="Lee J."/>
            <person name="Lipzen A."/>
            <person name="Pangilinan J."/>
            <person name="LaButti K."/>
            <person name="Hainaut M."/>
            <person name="Henrissat B."/>
            <person name="Grigoriev I.V."/>
            <person name="Spatafora J.W."/>
            <person name="Aime M.C."/>
        </authorList>
    </citation>
    <scope>NUCLEOTIDE SEQUENCE [LARGE SCALE GENOMIC DNA]</scope>
    <source>
        <strain evidence="1 2">SA 807</strain>
    </source>
</reference>
<evidence type="ECO:0000313" key="2">
    <source>
        <dbReference type="Proteomes" id="UP000245626"/>
    </source>
</evidence>
<proteinExistence type="predicted"/>
<keyword evidence="2" id="KW-1185">Reference proteome</keyword>
<dbReference type="EMBL" id="KZ819908">
    <property type="protein sequence ID" value="PWN50677.1"/>
    <property type="molecule type" value="Genomic_DNA"/>
</dbReference>
<name>A0ACD0NY39_9BASI</name>
<protein>
    <submittedName>
        <fullName evidence="1">DUF1183-domain-containing protein</fullName>
    </submittedName>
</protein>
<accession>A0ACD0NY39</accession>
<gene>
    <name evidence="1" type="ORF">IE53DRAFT_362179</name>
</gene>
<organism evidence="1 2">
    <name type="scientific">Violaceomyces palustris</name>
    <dbReference type="NCBI Taxonomy" id="1673888"/>
    <lineage>
        <taxon>Eukaryota</taxon>
        <taxon>Fungi</taxon>
        <taxon>Dikarya</taxon>
        <taxon>Basidiomycota</taxon>
        <taxon>Ustilaginomycotina</taxon>
        <taxon>Ustilaginomycetes</taxon>
        <taxon>Violaceomycetales</taxon>
        <taxon>Violaceomycetaceae</taxon>
        <taxon>Violaceomyces</taxon>
    </lineage>
</organism>
<dbReference type="Proteomes" id="UP000245626">
    <property type="component" value="Unassembled WGS sequence"/>
</dbReference>